<accession>A0AC60NV66</accession>
<evidence type="ECO:0000313" key="2">
    <source>
        <dbReference type="Proteomes" id="UP000805193"/>
    </source>
</evidence>
<dbReference type="Proteomes" id="UP000805193">
    <property type="component" value="Unassembled WGS sequence"/>
</dbReference>
<dbReference type="EMBL" id="JABSTQ010011467">
    <property type="protein sequence ID" value="KAG0411021.1"/>
    <property type="molecule type" value="Genomic_DNA"/>
</dbReference>
<gene>
    <name evidence="1" type="ORF">HPB47_011856</name>
</gene>
<name>A0AC60NV66_IXOPE</name>
<protein>
    <submittedName>
        <fullName evidence="1">Uncharacterized protein</fullName>
    </submittedName>
</protein>
<proteinExistence type="predicted"/>
<evidence type="ECO:0000313" key="1">
    <source>
        <dbReference type="EMBL" id="KAG0411021.1"/>
    </source>
</evidence>
<reference evidence="1 2" key="1">
    <citation type="journal article" date="2020" name="Cell">
        <title>Large-Scale Comparative Analyses of Tick Genomes Elucidate Their Genetic Diversity and Vector Capacities.</title>
        <authorList>
            <consortium name="Tick Genome and Microbiome Consortium (TIGMIC)"/>
            <person name="Jia N."/>
            <person name="Wang J."/>
            <person name="Shi W."/>
            <person name="Du L."/>
            <person name="Sun Y."/>
            <person name="Zhan W."/>
            <person name="Jiang J.F."/>
            <person name="Wang Q."/>
            <person name="Zhang B."/>
            <person name="Ji P."/>
            <person name="Bell-Sakyi L."/>
            <person name="Cui X.M."/>
            <person name="Yuan T.T."/>
            <person name="Jiang B.G."/>
            <person name="Yang W.F."/>
            <person name="Lam T.T."/>
            <person name="Chang Q.C."/>
            <person name="Ding S.J."/>
            <person name="Wang X.J."/>
            <person name="Zhu J.G."/>
            <person name="Ruan X.D."/>
            <person name="Zhao L."/>
            <person name="Wei J.T."/>
            <person name="Ye R.Z."/>
            <person name="Que T.C."/>
            <person name="Du C.H."/>
            <person name="Zhou Y.H."/>
            <person name="Cheng J.X."/>
            <person name="Dai P.F."/>
            <person name="Guo W.B."/>
            <person name="Han X.H."/>
            <person name="Huang E.J."/>
            <person name="Li L.F."/>
            <person name="Wei W."/>
            <person name="Gao Y.C."/>
            <person name="Liu J.Z."/>
            <person name="Shao H.Z."/>
            <person name="Wang X."/>
            <person name="Wang C.C."/>
            <person name="Yang T.C."/>
            <person name="Huo Q.B."/>
            <person name="Li W."/>
            <person name="Chen H.Y."/>
            <person name="Chen S.E."/>
            <person name="Zhou L.G."/>
            <person name="Ni X.B."/>
            <person name="Tian J.H."/>
            <person name="Sheng Y."/>
            <person name="Liu T."/>
            <person name="Pan Y.S."/>
            <person name="Xia L.Y."/>
            <person name="Li J."/>
            <person name="Zhao F."/>
            <person name="Cao W.C."/>
        </authorList>
    </citation>
    <scope>NUCLEOTIDE SEQUENCE [LARGE SCALE GENOMIC DNA]</scope>
    <source>
        <strain evidence="1">Iper-2018</strain>
    </source>
</reference>
<comment type="caution">
    <text evidence="1">The sequence shown here is derived from an EMBL/GenBank/DDBJ whole genome shotgun (WGS) entry which is preliminary data.</text>
</comment>
<organism evidence="1 2">
    <name type="scientific">Ixodes persulcatus</name>
    <name type="common">Taiga tick</name>
    <dbReference type="NCBI Taxonomy" id="34615"/>
    <lineage>
        <taxon>Eukaryota</taxon>
        <taxon>Metazoa</taxon>
        <taxon>Ecdysozoa</taxon>
        <taxon>Arthropoda</taxon>
        <taxon>Chelicerata</taxon>
        <taxon>Arachnida</taxon>
        <taxon>Acari</taxon>
        <taxon>Parasitiformes</taxon>
        <taxon>Ixodida</taxon>
        <taxon>Ixodoidea</taxon>
        <taxon>Ixodidae</taxon>
        <taxon>Ixodinae</taxon>
        <taxon>Ixodes</taxon>
    </lineage>
</organism>
<sequence length="139" mass="15518">MDMKVTEEGDIALVRWLDNGVVNIASTQVGYGAVGVATRWSEAAKERVEIPCPEAVLQYNRLMGGVDKLDFVIALYPMKAKTRKWPLRVMSHFITLAVANSWLEYLRDASSQGLSRKIKINQTKIHKGKEGGQVVSRSK</sequence>
<keyword evidence="2" id="KW-1185">Reference proteome</keyword>